<evidence type="ECO:0000259" key="2">
    <source>
        <dbReference type="Pfam" id="PF00092"/>
    </source>
</evidence>
<proteinExistence type="predicted"/>
<name>A0A2N8ZIZ7_9VIBR</name>
<feature type="domain" description="VWFA" evidence="2">
    <location>
        <begin position="366"/>
        <end position="489"/>
    </location>
</feature>
<dbReference type="OrthoDB" id="5670502at2"/>
<reference evidence="3 4" key="1">
    <citation type="submission" date="2017-10" db="EMBL/GenBank/DDBJ databases">
        <authorList>
            <person name="Banno H."/>
            <person name="Chua N.-H."/>
        </authorList>
    </citation>
    <scope>NUCLEOTIDE SEQUENCE [LARGE SCALE GENOMIC DNA]</scope>
    <source>
        <strain evidence="3">Vibrio tapetis CECT4600</strain>
    </source>
</reference>
<evidence type="ECO:0000313" key="4">
    <source>
        <dbReference type="Proteomes" id="UP000235828"/>
    </source>
</evidence>
<protein>
    <recommendedName>
        <fullName evidence="2">VWFA domain-containing protein</fullName>
    </recommendedName>
</protein>
<accession>A0A2N8ZIZ7</accession>
<dbReference type="EMBL" id="LT960612">
    <property type="protein sequence ID" value="SON51895.1"/>
    <property type="molecule type" value="Genomic_DNA"/>
</dbReference>
<dbReference type="InterPro" id="IPR002035">
    <property type="entry name" value="VWF_A"/>
</dbReference>
<dbReference type="SUPFAM" id="SSF53300">
    <property type="entry name" value="vWA-like"/>
    <property type="match status" value="1"/>
</dbReference>
<keyword evidence="1" id="KW-1133">Transmembrane helix</keyword>
<evidence type="ECO:0000256" key="1">
    <source>
        <dbReference type="SAM" id="Phobius"/>
    </source>
</evidence>
<dbReference type="Proteomes" id="UP000235828">
    <property type="component" value="Chromosome B"/>
</dbReference>
<evidence type="ECO:0000313" key="3">
    <source>
        <dbReference type="EMBL" id="SON51895.1"/>
    </source>
</evidence>
<sequence length="504" mass="57516">MRSLKKQSGAAAIYFVFIAIAILSMGALGVEGSRYITEKAHLGDVMEATAIAVSESDEIRDEAGFDQKRATKTATAWVNYLVPDNKGADFTVSREKHTYKKEVKPKVFVERTVHHYKIDSTTTQDSWMYMKGLPSFDKQQKVYNKATAARVRTDFEPVDVVFVSDFSGSMKNYNRIGNLKKAIKSVTTTIFDATQELKQKHPNETINDSSFGFVPFSKRIVVRKGDKFFCSSLLLGKKLSIFDRPRGNNTFDSLVSSSDRERWYKDNRFTSEERRVSEKYVTWARSRSYYRVLGLDCNHGSGCRSGWNDEFRDHIDYRRTAKEIQLSDELKLMTPLKLGSSVTKTANESFCSTRSSTPAHYMLERVEMNSSTQLSKFNNDINKMRIGGGTDMYQGLLAAPQQLYRGKNKNRFIFVLSDGEENNNSFKKLVNNGLCENIRNELSTNEKGEAVKFEMFVIGLKFNNKAQAYKDCFGKHIYEVKDLSKLKDVIMELLSTTTSYNVER</sequence>
<dbReference type="KEGG" id="vta:B0284"/>
<dbReference type="InterPro" id="IPR036465">
    <property type="entry name" value="vWFA_dom_sf"/>
</dbReference>
<organism evidence="3 4">
    <name type="scientific">Vibrio tapetis subsp. tapetis</name>
    <dbReference type="NCBI Taxonomy" id="1671868"/>
    <lineage>
        <taxon>Bacteria</taxon>
        <taxon>Pseudomonadati</taxon>
        <taxon>Pseudomonadota</taxon>
        <taxon>Gammaproteobacteria</taxon>
        <taxon>Vibrionales</taxon>
        <taxon>Vibrionaceae</taxon>
        <taxon>Vibrio</taxon>
    </lineage>
</organism>
<gene>
    <name evidence="3" type="ORF">VTAP4600_B0284</name>
</gene>
<dbReference type="Gene3D" id="3.40.50.410">
    <property type="entry name" value="von Willebrand factor, type A domain"/>
    <property type="match status" value="1"/>
</dbReference>
<keyword evidence="4" id="KW-1185">Reference proteome</keyword>
<dbReference type="AlphaFoldDB" id="A0A2N8ZIZ7"/>
<dbReference type="Pfam" id="PF00092">
    <property type="entry name" value="VWA"/>
    <property type="match status" value="1"/>
</dbReference>
<feature type="transmembrane region" description="Helical" evidence="1">
    <location>
        <begin position="12"/>
        <end position="30"/>
    </location>
</feature>
<keyword evidence="1" id="KW-0472">Membrane</keyword>
<keyword evidence="1" id="KW-0812">Transmembrane</keyword>
<dbReference type="RefSeq" id="WP_102524266.1">
    <property type="nucleotide sequence ID" value="NZ_LT960612.1"/>
</dbReference>